<keyword evidence="2" id="KW-0964">Secreted</keyword>
<dbReference type="EMBL" id="KQ414654">
    <property type="protein sequence ID" value="KOC65880.1"/>
    <property type="molecule type" value="Genomic_DNA"/>
</dbReference>
<dbReference type="GO" id="GO:0005576">
    <property type="term" value="C:extracellular region"/>
    <property type="evidence" value="ECO:0007669"/>
    <property type="project" value="InterPro"/>
</dbReference>
<evidence type="ECO:0000256" key="3">
    <source>
        <dbReference type="SAM" id="MobiDB-lite"/>
    </source>
</evidence>
<evidence type="ECO:0000256" key="1">
    <source>
        <dbReference type="ARBA" id="ARBA00004613"/>
    </source>
</evidence>
<dbReference type="PROSITE" id="PS01009">
    <property type="entry name" value="CRISP_1"/>
    <property type="match status" value="1"/>
</dbReference>
<dbReference type="STRING" id="597456.A0A0L7R4S5"/>
<feature type="region of interest" description="Disordered" evidence="3">
    <location>
        <begin position="69"/>
        <end position="99"/>
    </location>
</feature>
<protein>
    <submittedName>
        <fullName evidence="4">Golgi-associated plant pathogenesis-related protein 1</fullName>
    </submittedName>
</protein>
<dbReference type="Proteomes" id="UP000053825">
    <property type="component" value="Unassembled WGS sequence"/>
</dbReference>
<gene>
    <name evidence="4" type="ORF">WH47_12679</name>
</gene>
<reference evidence="4 5" key="1">
    <citation type="submission" date="2015-07" db="EMBL/GenBank/DDBJ databases">
        <title>The genome of Habropoda laboriosa.</title>
        <authorList>
            <person name="Pan H."/>
            <person name="Kapheim K."/>
        </authorList>
    </citation>
    <scope>NUCLEOTIDE SEQUENCE [LARGE SCALE GENOMIC DNA]</scope>
    <source>
        <strain evidence="4">0110345459</strain>
    </source>
</reference>
<feature type="non-terminal residue" evidence="4">
    <location>
        <position position="1"/>
    </location>
</feature>
<dbReference type="OrthoDB" id="337038at2759"/>
<organism evidence="4 5">
    <name type="scientific">Habropoda laboriosa</name>
    <dbReference type="NCBI Taxonomy" id="597456"/>
    <lineage>
        <taxon>Eukaryota</taxon>
        <taxon>Metazoa</taxon>
        <taxon>Ecdysozoa</taxon>
        <taxon>Arthropoda</taxon>
        <taxon>Hexapoda</taxon>
        <taxon>Insecta</taxon>
        <taxon>Pterygota</taxon>
        <taxon>Neoptera</taxon>
        <taxon>Endopterygota</taxon>
        <taxon>Hymenoptera</taxon>
        <taxon>Apocrita</taxon>
        <taxon>Aculeata</taxon>
        <taxon>Apoidea</taxon>
        <taxon>Anthophila</taxon>
        <taxon>Apidae</taxon>
        <taxon>Habropoda</taxon>
    </lineage>
</organism>
<evidence type="ECO:0000313" key="4">
    <source>
        <dbReference type="EMBL" id="KOC65880.1"/>
    </source>
</evidence>
<keyword evidence="5" id="KW-1185">Reference proteome</keyword>
<dbReference type="Gene3D" id="3.40.33.10">
    <property type="entry name" value="CAP"/>
    <property type="match status" value="1"/>
</dbReference>
<accession>A0A0L7R4S5</accession>
<dbReference type="AlphaFoldDB" id="A0A0L7R4S5"/>
<proteinExistence type="predicted"/>
<dbReference type="InterPro" id="IPR018244">
    <property type="entry name" value="Allrgn_V5/Tpx1_CS"/>
</dbReference>
<dbReference type="SUPFAM" id="SSF55797">
    <property type="entry name" value="PR-1-like"/>
    <property type="match status" value="1"/>
</dbReference>
<dbReference type="InterPro" id="IPR035940">
    <property type="entry name" value="CAP_sf"/>
</dbReference>
<name>A0A0L7R4S5_9HYME</name>
<evidence type="ECO:0000256" key="2">
    <source>
        <dbReference type="ARBA" id="ARBA00022525"/>
    </source>
</evidence>
<evidence type="ECO:0000313" key="5">
    <source>
        <dbReference type="Proteomes" id="UP000053825"/>
    </source>
</evidence>
<comment type="subcellular location">
    <subcellularLocation>
        <location evidence="1">Secreted</location>
    </subcellularLocation>
</comment>
<sequence>GHFTQLIWASSRYFGVGKARSRSGKIIVVANYRPVGNISGQFQNNVLPPLPENINLSSPRQPFAKVFRVASDSPPPTSSSSFVQPLSTDSDRSSVSSAQ</sequence>